<name>A0A0F9YNA2_9ZZZZ</name>
<protein>
    <recommendedName>
        <fullName evidence="1">Putative beta-lactamase-inhibitor-like PepSY-like domain-containing protein</fullName>
    </recommendedName>
</protein>
<feature type="domain" description="Putative beta-lactamase-inhibitor-like PepSY-like" evidence="1">
    <location>
        <begin position="55"/>
        <end position="143"/>
    </location>
</feature>
<dbReference type="Gene3D" id="3.10.450.360">
    <property type="match status" value="1"/>
</dbReference>
<evidence type="ECO:0000313" key="2">
    <source>
        <dbReference type="EMBL" id="KKO06119.1"/>
    </source>
</evidence>
<gene>
    <name evidence="2" type="ORF">LCGC14_0071320</name>
</gene>
<dbReference type="Pfam" id="PF11396">
    <property type="entry name" value="PepSY_like"/>
    <property type="match status" value="1"/>
</dbReference>
<sequence>MKNKNLIAVAFTALGAFTVFAQDINPNTVPANLRHNFEQSYPQASDVEWEMDGQAYKVEFDDNWLEHEIWYTTDGKTAKMEEEIREADLPQTIKTAISNNYVGFKVDSIEKTTQNGASYYEVELEKGWSEEKDVVFDESGKVLSERND</sequence>
<comment type="caution">
    <text evidence="2">The sequence shown here is derived from an EMBL/GenBank/DDBJ whole genome shotgun (WGS) entry which is preliminary data.</text>
</comment>
<dbReference type="EMBL" id="LAZR01000017">
    <property type="protein sequence ID" value="KKO06119.1"/>
    <property type="molecule type" value="Genomic_DNA"/>
</dbReference>
<proteinExistence type="predicted"/>
<dbReference type="AlphaFoldDB" id="A0A0F9YNA2"/>
<dbReference type="InterPro" id="IPR021533">
    <property type="entry name" value="PepSY-like"/>
</dbReference>
<organism evidence="2">
    <name type="scientific">marine sediment metagenome</name>
    <dbReference type="NCBI Taxonomy" id="412755"/>
    <lineage>
        <taxon>unclassified sequences</taxon>
        <taxon>metagenomes</taxon>
        <taxon>ecological metagenomes</taxon>
    </lineage>
</organism>
<reference evidence="2" key="1">
    <citation type="journal article" date="2015" name="Nature">
        <title>Complex archaea that bridge the gap between prokaryotes and eukaryotes.</title>
        <authorList>
            <person name="Spang A."/>
            <person name="Saw J.H."/>
            <person name="Jorgensen S.L."/>
            <person name="Zaremba-Niedzwiedzka K."/>
            <person name="Martijn J."/>
            <person name="Lind A.E."/>
            <person name="van Eijk R."/>
            <person name="Schleper C."/>
            <person name="Guy L."/>
            <person name="Ettema T.J."/>
        </authorList>
    </citation>
    <scope>NUCLEOTIDE SEQUENCE</scope>
</reference>
<evidence type="ECO:0000259" key="1">
    <source>
        <dbReference type="Pfam" id="PF11396"/>
    </source>
</evidence>
<accession>A0A0F9YNA2</accession>
<dbReference type="SUPFAM" id="SSF160574">
    <property type="entry name" value="BT0923-like"/>
    <property type="match status" value="1"/>
</dbReference>